<reference evidence="1" key="1">
    <citation type="submission" date="2013-11" db="EMBL/GenBank/DDBJ databases">
        <title>Microbial diversity, functional groups and degradation webs in Northern and Southern Mediterranean and Red Sea marine crude oil polluted sites.</title>
        <authorList>
            <person name="Daffonchio D."/>
            <person name="Mapelli F."/>
            <person name="Ferrer M."/>
            <person name="Richter M."/>
            <person name="Cherif A."/>
            <person name="Malkawi H.I."/>
            <person name="Yakimov M.M."/>
            <person name="Abdel-Fattah Y.R."/>
            <person name="Blaghen M."/>
            <person name="Golyshin P.N."/>
            <person name="Kalogerakis N."/>
            <person name="Boon N."/>
            <person name="Magagnini M."/>
            <person name="Fava F."/>
        </authorList>
    </citation>
    <scope>NUCLEOTIDE SEQUENCE</scope>
</reference>
<organism evidence="1">
    <name type="scientific">marine sediment metagenome</name>
    <dbReference type="NCBI Taxonomy" id="412755"/>
    <lineage>
        <taxon>unclassified sequences</taxon>
        <taxon>metagenomes</taxon>
        <taxon>ecological metagenomes</taxon>
    </lineage>
</organism>
<proteinExistence type="predicted"/>
<feature type="non-terminal residue" evidence="1">
    <location>
        <position position="1"/>
    </location>
</feature>
<accession>A0A1B6NSM0</accession>
<dbReference type="AlphaFoldDB" id="A0A1B6NSM0"/>
<dbReference type="EMBL" id="AYSL01001483">
    <property type="protein sequence ID" value="KTF05922.1"/>
    <property type="molecule type" value="Genomic_DNA"/>
</dbReference>
<sequence length="94" mass="10903">RDFTPAVVHFAGRIAKPFHLRLTAEQEGQIRDHLSATGDRALRINPFQTIKAEDMVYYRQWWEVCAQTPVFDRIAPIAAEYTDYVLKGPRLPLF</sequence>
<gene>
    <name evidence="1" type="ORF">MGSAQ_002582</name>
</gene>
<name>A0A1B6NSM0_9ZZZZ</name>
<comment type="caution">
    <text evidence="1">The sequence shown here is derived from an EMBL/GenBank/DDBJ whole genome shotgun (WGS) entry which is preliminary data.</text>
</comment>
<protein>
    <submittedName>
        <fullName evidence="1">Uncharacterized protein</fullName>
    </submittedName>
</protein>
<evidence type="ECO:0000313" key="1">
    <source>
        <dbReference type="EMBL" id="KTF05922.1"/>
    </source>
</evidence>